<dbReference type="EMBL" id="DS989736">
    <property type="protein sequence ID" value="EEA08058.1"/>
    <property type="molecule type" value="Genomic_DNA"/>
</dbReference>
<dbReference type="PANTHER" id="PTHR42780:SF1">
    <property type="entry name" value="ISOLEUCINE--TRNA LIGASE, CYTOPLASMIC"/>
    <property type="match status" value="1"/>
</dbReference>
<dbReference type="GO" id="GO:0002161">
    <property type="term" value="F:aminoacyl-tRNA deacylase activity"/>
    <property type="evidence" value="ECO:0007669"/>
    <property type="project" value="InterPro"/>
</dbReference>
<dbReference type="InterPro" id="IPR013155">
    <property type="entry name" value="M/V/L/I-tRNA-synth_anticd-bd"/>
</dbReference>
<evidence type="ECO:0000313" key="13">
    <source>
        <dbReference type="EMBL" id="EEA08058.1"/>
    </source>
</evidence>
<dbReference type="GeneID" id="6997449"/>
<dbReference type="Proteomes" id="UP000001460">
    <property type="component" value="Unassembled WGS sequence"/>
</dbReference>
<dbReference type="GO" id="GO:0004822">
    <property type="term" value="F:isoleucine-tRNA ligase activity"/>
    <property type="evidence" value="ECO:0007669"/>
    <property type="project" value="UniProtKB-EC"/>
</dbReference>
<evidence type="ECO:0000256" key="2">
    <source>
        <dbReference type="ARBA" id="ARBA00013165"/>
    </source>
</evidence>
<dbReference type="CDD" id="cd00818">
    <property type="entry name" value="IleRS_core"/>
    <property type="match status" value="1"/>
</dbReference>
<keyword evidence="5 10" id="KW-0067">ATP-binding</keyword>
<dbReference type="OrthoDB" id="1706657at2759"/>
<reference evidence="13" key="1">
    <citation type="submission" date="2008-06" db="EMBL/GenBank/DDBJ databases">
        <authorList>
            <person name="Lorenzi H."/>
            <person name="Inman J."/>
            <person name="Miller J."/>
            <person name="Schobel S."/>
            <person name="Amedeo P."/>
            <person name="Caler E.V."/>
            <person name="da Silva J."/>
        </authorList>
    </citation>
    <scope>NUCLEOTIDE SEQUENCE [LARGE SCALE GENOMIC DNA]</scope>
    <source>
        <strain evidence="13">RN66</strain>
    </source>
</reference>
<dbReference type="InterPro" id="IPR014729">
    <property type="entry name" value="Rossmann-like_a/b/a_fold"/>
</dbReference>
<keyword evidence="6 10" id="KW-0648">Protein biosynthesis</keyword>
<dbReference type="eggNOG" id="KOG0434">
    <property type="taxonomic scope" value="Eukaryota"/>
</dbReference>
<dbReference type="VEuPathDB" id="CryptoDB:CMU_031990"/>
<evidence type="ECO:0000256" key="8">
    <source>
        <dbReference type="ARBA" id="ARBA00032665"/>
    </source>
</evidence>
<dbReference type="Pfam" id="PF08264">
    <property type="entry name" value="Anticodon_1"/>
    <property type="match status" value="1"/>
</dbReference>
<dbReference type="NCBIfam" id="TIGR00392">
    <property type="entry name" value="ileS"/>
    <property type="match status" value="1"/>
</dbReference>
<keyword evidence="7 10" id="KW-0030">Aminoacyl-tRNA synthetase</keyword>
<dbReference type="PRINTS" id="PR00984">
    <property type="entry name" value="TRNASYNTHILE"/>
</dbReference>
<evidence type="ECO:0000256" key="5">
    <source>
        <dbReference type="ARBA" id="ARBA00022840"/>
    </source>
</evidence>
<dbReference type="InterPro" id="IPR001412">
    <property type="entry name" value="aa-tRNA-synth_I_CS"/>
</dbReference>
<keyword evidence="14" id="KW-1185">Reference proteome</keyword>
<dbReference type="Gene3D" id="1.10.730.10">
    <property type="entry name" value="Isoleucyl-tRNA Synthetase, Domain 1"/>
    <property type="match status" value="1"/>
</dbReference>
<evidence type="ECO:0000259" key="12">
    <source>
        <dbReference type="Pfam" id="PF08264"/>
    </source>
</evidence>
<dbReference type="GO" id="GO:0000049">
    <property type="term" value="F:tRNA binding"/>
    <property type="evidence" value="ECO:0007669"/>
    <property type="project" value="InterPro"/>
</dbReference>
<dbReference type="InterPro" id="IPR002300">
    <property type="entry name" value="aa-tRNA-synth_Ia"/>
</dbReference>
<dbReference type="SUPFAM" id="SSF47323">
    <property type="entry name" value="Anticodon-binding domain of a subclass of class I aminoacyl-tRNA synthetases"/>
    <property type="match status" value="1"/>
</dbReference>
<dbReference type="InterPro" id="IPR009008">
    <property type="entry name" value="Val/Leu/Ile-tRNA-synth_edit"/>
</dbReference>
<keyword evidence="4 10" id="KW-0547">Nucleotide-binding</keyword>
<dbReference type="STRING" id="441375.B6AIL7"/>
<accession>B6AIL7</accession>
<evidence type="ECO:0000256" key="1">
    <source>
        <dbReference type="ARBA" id="ARBA00005594"/>
    </source>
</evidence>
<name>B6AIL7_CRYMR</name>
<gene>
    <name evidence="13" type="ORF">CMU_031990</name>
</gene>
<evidence type="ECO:0000256" key="9">
    <source>
        <dbReference type="ARBA" id="ARBA00048359"/>
    </source>
</evidence>
<evidence type="ECO:0000256" key="10">
    <source>
        <dbReference type="RuleBase" id="RU363035"/>
    </source>
</evidence>
<evidence type="ECO:0000256" key="6">
    <source>
        <dbReference type="ARBA" id="ARBA00022917"/>
    </source>
</evidence>
<dbReference type="Pfam" id="PF00133">
    <property type="entry name" value="tRNA-synt_1"/>
    <property type="match status" value="1"/>
</dbReference>
<dbReference type="GO" id="GO:0005524">
    <property type="term" value="F:ATP binding"/>
    <property type="evidence" value="ECO:0007669"/>
    <property type="project" value="UniProtKB-KW"/>
</dbReference>
<dbReference type="SUPFAM" id="SSF52374">
    <property type="entry name" value="Nucleotidylyl transferase"/>
    <property type="match status" value="1"/>
</dbReference>
<evidence type="ECO:0000259" key="11">
    <source>
        <dbReference type="Pfam" id="PF00133"/>
    </source>
</evidence>
<dbReference type="Gene3D" id="3.40.50.620">
    <property type="entry name" value="HUPs"/>
    <property type="match status" value="2"/>
</dbReference>
<dbReference type="InterPro" id="IPR023586">
    <property type="entry name" value="Ile-tRNA-ligase_type2"/>
</dbReference>
<dbReference type="PANTHER" id="PTHR42780">
    <property type="entry name" value="SOLEUCYL-TRNA SYNTHETASE"/>
    <property type="match status" value="1"/>
</dbReference>
<feature type="domain" description="Aminoacyl-tRNA synthetase class Ia" evidence="11">
    <location>
        <begin position="20"/>
        <end position="649"/>
    </location>
</feature>
<evidence type="ECO:0000313" key="14">
    <source>
        <dbReference type="Proteomes" id="UP000001460"/>
    </source>
</evidence>
<dbReference type="InterPro" id="IPR009080">
    <property type="entry name" value="tRNAsynth_Ia_anticodon-bd"/>
</dbReference>
<comment type="similarity">
    <text evidence="1 10">Belongs to the class-I aminoacyl-tRNA synthetase family.</text>
</comment>
<proteinExistence type="inferred from homology"/>
<dbReference type="AlphaFoldDB" id="B6AIL7"/>
<feature type="domain" description="Methionyl/Valyl/Leucyl/Isoleucyl-tRNA synthetase anticodon-binding" evidence="12">
    <location>
        <begin position="704"/>
        <end position="855"/>
    </location>
</feature>
<evidence type="ECO:0000256" key="7">
    <source>
        <dbReference type="ARBA" id="ARBA00023146"/>
    </source>
</evidence>
<dbReference type="SUPFAM" id="SSF50677">
    <property type="entry name" value="ValRS/IleRS/LeuRS editing domain"/>
    <property type="match status" value="1"/>
</dbReference>
<dbReference type="Pfam" id="PF19302">
    <property type="entry name" value="DUF5915"/>
    <property type="match status" value="1"/>
</dbReference>
<dbReference type="CDD" id="cd07961">
    <property type="entry name" value="Anticodon_Ia_Ile_ABEc"/>
    <property type="match status" value="1"/>
</dbReference>
<dbReference type="FunFam" id="3.40.50.620:FF:000133">
    <property type="entry name" value="Isoleucyl-tRNA synthetase, cytoplasmic"/>
    <property type="match status" value="1"/>
</dbReference>
<evidence type="ECO:0000256" key="3">
    <source>
        <dbReference type="ARBA" id="ARBA00022598"/>
    </source>
</evidence>
<keyword evidence="3 10" id="KW-0436">Ligase</keyword>
<evidence type="ECO:0000256" key="4">
    <source>
        <dbReference type="ARBA" id="ARBA00022741"/>
    </source>
</evidence>
<dbReference type="FunFam" id="1.10.730.10:FF:000004">
    <property type="entry name" value="Isoleucyl-tRNA synthetase, cytoplasmic"/>
    <property type="match status" value="1"/>
</dbReference>
<sequence length="1092" mass="127455">MPTFQQVSDRPDFPAMEEEVLEFWKSIDVLNTSLKKAEGRPRYSFYDGPPFATGLPHYGHILAGTIKDIVTRYAQQKGYYCERRFGWDCHGLPVEYEIDKLLNISGRDDVINMGIDKYNESCRAIVLRYTEKWRTTVERVGRWIDFDNDYRTMDLSFMQSVWWVFKQLYDKGLVYRAYRVMPYSTICSTPLSNFEANLNYKDVSDPSIIISFPSEEDPNLEFLAWTTTPWTLPANTALAVHPELIYVYFKPENSNKKYVVCENRLDWVLSELKIKNYTIESTCMGNLLHNIKLIPLFNYYRDSEGSNRFWRILADPYVTDSTGTGLVHMAPAFGEDDFRVCTMHDIIDIHGNNLPCPMDPNGKFIEPASDYIGVWFKDADKAIRQKLKREGRLLSDNTCVHSYPHCWRSDSPLQYRAVPSWFINVESLKEKLLKNNNETYWVPKHVKEKRFHNWLQDAKDWCISRNRFWGTPIPLWVSEDFSIIHCIGSIDELEKLAINLKEPISDIHRHFVDSITIPDPRGDSYPPLKRIDEVFDCWFESGSMPYASLSYPFKNKEYFNEIFPADFVSEGLDQTRGWFYTLMILSTALFDKPAFKNLIVSGLVLASDGKKMSKRLKNYPDTNEIVNKYGADALRLYLINSPVVRAETLRFKEEGVRDIVKDVLLPWYHCYRFFIQEASRFENNTGGSFKSNSNTIRNCTNIMDIWIYSEAQSLIKFFRSEMDKYRLYTVSPKLIEFLDDLCNWYVRLNRDRMRGSYNPDDTLIALEVLFEVLMIITKLMCPFSPFLCESLYKNLRSAFDKSQIEDSIHFLLVPDHKEEFIKPQVEVLVEQMKEIIIMGRTIREKRKVSLKVPLKNMVIIHRDKKVLEDLVMSKLTNYIKEELNVLEVQVHSNSQFEQITKLVAIPNFRSLGQKLGKHMKEVTNIIKSMTTSDIQEFLEKKSIEICGFNLGEDDIIIQTIIDPIVQGNSPNMFYDGDSKFIIGLDFTSDSEFELMAYARELANKIQKLRKGNNMDPNANVTIYIEQIENINKFVDSNNKFLDMMNSYDEYLQKIIRKPIKYIHSNTNIDNVIFSDQIEIGFDIIKVTAALNI</sequence>
<dbReference type="HAMAP" id="MF_02003">
    <property type="entry name" value="Ile_tRNA_synth_type2"/>
    <property type="match status" value="1"/>
</dbReference>
<dbReference type="InterPro" id="IPR033709">
    <property type="entry name" value="Anticodon_Ile_ABEc"/>
</dbReference>
<dbReference type="InterPro" id="IPR002301">
    <property type="entry name" value="Ile-tRNA-ligase"/>
</dbReference>
<dbReference type="OMA" id="EIIVIHK"/>
<dbReference type="EC" id="6.1.1.5" evidence="2"/>
<protein>
    <recommendedName>
        <fullName evidence="2">isoleucine--tRNA ligase</fullName>
        <ecNumber evidence="2">6.1.1.5</ecNumber>
    </recommendedName>
    <alternativeName>
        <fullName evidence="8">Isoleucyl-tRNA synthetase</fullName>
    </alternativeName>
</protein>
<dbReference type="RefSeq" id="XP_002142407.1">
    <property type="nucleotide sequence ID" value="XM_002142371.1"/>
</dbReference>
<dbReference type="GO" id="GO:0006428">
    <property type="term" value="P:isoleucyl-tRNA aminoacylation"/>
    <property type="evidence" value="ECO:0007669"/>
    <property type="project" value="InterPro"/>
</dbReference>
<comment type="catalytic activity">
    <reaction evidence="9">
        <text>tRNA(Ile) + L-isoleucine + ATP = L-isoleucyl-tRNA(Ile) + AMP + diphosphate</text>
        <dbReference type="Rhea" id="RHEA:11060"/>
        <dbReference type="Rhea" id="RHEA-COMP:9666"/>
        <dbReference type="Rhea" id="RHEA-COMP:9695"/>
        <dbReference type="ChEBI" id="CHEBI:30616"/>
        <dbReference type="ChEBI" id="CHEBI:33019"/>
        <dbReference type="ChEBI" id="CHEBI:58045"/>
        <dbReference type="ChEBI" id="CHEBI:78442"/>
        <dbReference type="ChEBI" id="CHEBI:78528"/>
        <dbReference type="ChEBI" id="CHEBI:456215"/>
        <dbReference type="EC" id="6.1.1.5"/>
    </reaction>
</comment>
<dbReference type="PROSITE" id="PS00178">
    <property type="entry name" value="AA_TRNA_LIGASE_I"/>
    <property type="match status" value="1"/>
</dbReference>
<dbReference type="FunFam" id="3.40.50.620:FF:000023">
    <property type="entry name" value="Isoleucyl-tRNA synthetase,cytoplasmic"/>
    <property type="match status" value="1"/>
</dbReference>
<organism evidence="13 14">
    <name type="scientific">Cryptosporidium muris (strain RN66)</name>
    <dbReference type="NCBI Taxonomy" id="441375"/>
    <lineage>
        <taxon>Eukaryota</taxon>
        <taxon>Sar</taxon>
        <taxon>Alveolata</taxon>
        <taxon>Apicomplexa</taxon>
        <taxon>Conoidasida</taxon>
        <taxon>Coccidia</taxon>
        <taxon>Eucoccidiorida</taxon>
        <taxon>Eimeriorina</taxon>
        <taxon>Cryptosporidiidae</taxon>
        <taxon>Cryptosporidium</taxon>
    </lineage>
</organism>
<dbReference type="Gene3D" id="3.90.740.10">
    <property type="entry name" value="Valyl/Leucyl/Isoleucyl-tRNA synthetase, editing domain"/>
    <property type="match status" value="1"/>
</dbReference>